<accession>A0A410G2V1</accession>
<dbReference type="PROSITE" id="PS50164">
    <property type="entry name" value="GIY_YIG"/>
    <property type="match status" value="1"/>
</dbReference>
<dbReference type="RefSeq" id="WP_128249974.1">
    <property type="nucleotide sequence ID" value="NZ_CP034951.1"/>
</dbReference>
<dbReference type="AlphaFoldDB" id="A0A410G2V1"/>
<dbReference type="EMBL" id="CP034951">
    <property type="protein sequence ID" value="QAA81590.1"/>
    <property type="molecule type" value="Genomic_DNA"/>
</dbReference>
<organism evidence="2 3">
    <name type="scientific">Aequorivita ciconiae</name>
    <dbReference type="NCBI Taxonomy" id="2494375"/>
    <lineage>
        <taxon>Bacteria</taxon>
        <taxon>Pseudomonadati</taxon>
        <taxon>Bacteroidota</taxon>
        <taxon>Flavobacteriia</taxon>
        <taxon>Flavobacteriales</taxon>
        <taxon>Flavobacteriaceae</taxon>
        <taxon>Aequorivita</taxon>
    </lineage>
</organism>
<name>A0A410G2V1_9FLAO</name>
<dbReference type="InterPro" id="IPR035901">
    <property type="entry name" value="GIY-YIG_endonuc_sf"/>
</dbReference>
<reference evidence="2 3" key="1">
    <citation type="submission" date="2019-01" db="EMBL/GenBank/DDBJ databases">
        <title>Complete genome sequencing of Aequorivita sp. H23M31.</title>
        <authorList>
            <person name="Bae J.-W."/>
        </authorList>
    </citation>
    <scope>NUCLEOTIDE SEQUENCE [LARGE SCALE GENOMIC DNA]</scope>
    <source>
        <strain evidence="2 3">H23M31</strain>
    </source>
</reference>
<sequence length="114" mass="13229">MYYVYVLYSVSFNRMYVGMTVNCEVRLKEHNSGKTPSTRAFVPWVLIHTENYLTRGDARIREKYLKSAAGRRWRKEHIQWPRGATEYPPVPNCRSARSVGAHQISALRVAGLKK</sequence>
<evidence type="ECO:0000313" key="3">
    <source>
        <dbReference type="Proteomes" id="UP000285517"/>
    </source>
</evidence>
<proteinExistence type="predicted"/>
<gene>
    <name evidence="2" type="ORF">EI546_07570</name>
</gene>
<dbReference type="OrthoDB" id="1495241at2"/>
<dbReference type="Proteomes" id="UP000285517">
    <property type="component" value="Chromosome"/>
</dbReference>
<keyword evidence="3" id="KW-1185">Reference proteome</keyword>
<dbReference type="SUPFAM" id="SSF82771">
    <property type="entry name" value="GIY-YIG endonuclease"/>
    <property type="match status" value="1"/>
</dbReference>
<evidence type="ECO:0000313" key="2">
    <source>
        <dbReference type="EMBL" id="QAA81590.1"/>
    </source>
</evidence>
<feature type="domain" description="GIY-YIG" evidence="1">
    <location>
        <begin position="1"/>
        <end position="77"/>
    </location>
</feature>
<dbReference type="InterPro" id="IPR000305">
    <property type="entry name" value="GIY-YIG_endonuc"/>
</dbReference>
<dbReference type="CDD" id="cd10449">
    <property type="entry name" value="GIY-YIG_SLX1_like"/>
    <property type="match status" value="1"/>
</dbReference>
<dbReference type="Gene3D" id="3.40.1440.10">
    <property type="entry name" value="GIY-YIG endonuclease"/>
    <property type="match status" value="1"/>
</dbReference>
<protein>
    <submittedName>
        <fullName evidence="2">GIY-YIG nuclease family protein</fullName>
    </submittedName>
</protein>
<dbReference type="Pfam" id="PF01541">
    <property type="entry name" value="GIY-YIG"/>
    <property type="match status" value="1"/>
</dbReference>
<dbReference type="KEGG" id="aev:EI546_07570"/>
<evidence type="ECO:0000259" key="1">
    <source>
        <dbReference type="PROSITE" id="PS50164"/>
    </source>
</evidence>